<dbReference type="RefSeq" id="WP_330931782.1">
    <property type="nucleotide sequence ID" value="NZ_CP119075.1"/>
</dbReference>
<evidence type="ECO:0000256" key="3">
    <source>
        <dbReference type="ARBA" id="ARBA00022452"/>
    </source>
</evidence>
<organism evidence="12 13">
    <name type="scientific">Synoicihabitans lomoniglobus</name>
    <dbReference type="NCBI Taxonomy" id="2909285"/>
    <lineage>
        <taxon>Bacteria</taxon>
        <taxon>Pseudomonadati</taxon>
        <taxon>Verrucomicrobiota</taxon>
        <taxon>Opitutia</taxon>
        <taxon>Opitutales</taxon>
        <taxon>Opitutaceae</taxon>
        <taxon>Synoicihabitans</taxon>
    </lineage>
</organism>
<dbReference type="InterPro" id="IPR039426">
    <property type="entry name" value="TonB-dep_rcpt-like"/>
</dbReference>
<dbReference type="InterPro" id="IPR036942">
    <property type="entry name" value="Beta-barrel_TonB_sf"/>
</dbReference>
<keyword evidence="8" id="KW-0406">Ion transport</keyword>
<evidence type="ECO:0000313" key="12">
    <source>
        <dbReference type="EMBL" id="WED63105.1"/>
    </source>
</evidence>
<dbReference type="EMBL" id="CP119075">
    <property type="protein sequence ID" value="WED63105.1"/>
    <property type="molecule type" value="Genomic_DNA"/>
</dbReference>
<dbReference type="AlphaFoldDB" id="A0AAE9ZQC5"/>
<dbReference type="Gene3D" id="2.40.170.20">
    <property type="entry name" value="TonB-dependent receptor, beta-barrel domain"/>
    <property type="match status" value="1"/>
</dbReference>
<name>A0AAE9ZQC5_9BACT</name>
<evidence type="ECO:0000256" key="10">
    <source>
        <dbReference type="ARBA" id="ARBA00023237"/>
    </source>
</evidence>
<accession>A0AAE9ZQC5</accession>
<proteinExistence type="predicted"/>
<dbReference type="GO" id="GO:0015344">
    <property type="term" value="F:siderophore uptake transmembrane transporter activity"/>
    <property type="evidence" value="ECO:0007669"/>
    <property type="project" value="TreeGrafter"/>
</dbReference>
<dbReference type="PANTHER" id="PTHR32552:SF68">
    <property type="entry name" value="FERRICHROME OUTER MEMBRANE TRANSPORTER_PHAGE RECEPTOR"/>
    <property type="match status" value="1"/>
</dbReference>
<evidence type="ECO:0000256" key="1">
    <source>
        <dbReference type="ARBA" id="ARBA00004571"/>
    </source>
</evidence>
<keyword evidence="9" id="KW-0472">Membrane</keyword>
<evidence type="ECO:0000256" key="9">
    <source>
        <dbReference type="ARBA" id="ARBA00023136"/>
    </source>
</evidence>
<protein>
    <submittedName>
        <fullName evidence="12">TonB-dependent receptor</fullName>
    </submittedName>
</protein>
<dbReference type="SUPFAM" id="SSF56935">
    <property type="entry name" value="Porins"/>
    <property type="match status" value="1"/>
</dbReference>
<dbReference type="KEGG" id="slom:PXH66_12265"/>
<dbReference type="PANTHER" id="PTHR32552">
    <property type="entry name" value="FERRICHROME IRON RECEPTOR-RELATED"/>
    <property type="match status" value="1"/>
</dbReference>
<keyword evidence="12" id="KW-0675">Receptor</keyword>
<reference evidence="12" key="1">
    <citation type="submission" date="2023-03" db="EMBL/GenBank/DDBJ databases">
        <title>Lomoglobus Profundus gen. nov., sp. nov., a novel member of the phylum Verrucomicrobia, isolated from deep-marine sediment of South China Sea.</title>
        <authorList>
            <person name="Ahmad T."/>
            <person name="Ishaq S.E."/>
            <person name="Wang F."/>
        </authorList>
    </citation>
    <scope>NUCLEOTIDE SEQUENCE</scope>
    <source>
        <strain evidence="12">LMO-M01</strain>
    </source>
</reference>
<keyword evidence="4" id="KW-0410">Iron transport</keyword>
<dbReference type="GO" id="GO:0009279">
    <property type="term" value="C:cell outer membrane"/>
    <property type="evidence" value="ECO:0007669"/>
    <property type="project" value="UniProtKB-SubCell"/>
</dbReference>
<keyword evidence="13" id="KW-1185">Reference proteome</keyword>
<keyword evidence="2" id="KW-0813">Transport</keyword>
<comment type="subcellular location">
    <subcellularLocation>
        <location evidence="1">Cell outer membrane</location>
        <topology evidence="1">Multi-pass membrane protein</topology>
    </subcellularLocation>
</comment>
<evidence type="ECO:0000256" key="4">
    <source>
        <dbReference type="ARBA" id="ARBA00022496"/>
    </source>
</evidence>
<evidence type="ECO:0000256" key="8">
    <source>
        <dbReference type="ARBA" id="ARBA00023065"/>
    </source>
</evidence>
<keyword evidence="5" id="KW-0812">Transmembrane</keyword>
<evidence type="ECO:0000256" key="7">
    <source>
        <dbReference type="ARBA" id="ARBA00023004"/>
    </source>
</evidence>
<gene>
    <name evidence="12" type="ORF">PXH66_12265</name>
</gene>
<sequence>MMAVLLTSAPMLAQSTDAGSPIDDEDVLVLSPFEVTAADESEGYAAASTLAGNRLNTDIKDLGTSLSVYTSQFLSDIGATDNQSLLKYTLGTEIGGVNGNYSGSGGGTAPNSDASYLNPQSTNRVRGLVSADNTRDLYLSGIPWDGYNIDAVDLQRGPNAILFGQGSPGGVINTRTKQATFRDLNEIGIRVDQYGSIRGTVDFNRELIDDELAVRVAGVVNRGKFKQKPAFENFDRQWVAMRWEPGFLKEGSARTILKANYERGDSSSNRPRNMPPGDRITPWFTALNKELYNMAWQNSPYVDLPGRGTASVNDANGDPNPGFNEWVNTNYGNNYFGGSEFWFLPGSTDPVLGMAINEYTYLGLGPDGTRDGAVGGIAPGGPHGIRGYRDWALATGQPFASLVKDRYITDPSIFNFYDNLLDGEIKREWSDFETFDASLSQTFFNDKVGFDVGYHYESVTNGNYSPMVGGNGTLFVDYYSIWPDGTNEAAGGYYTDGTPNPGAGRPFVQLGNGAGESTTERDSLRGTGFVTHDFAKGDDSHWLLKLLGQHTLTGMASKDEYNSHGRNWARSAFDNAWFGQPFFEDIRNANGRFWADFIPIRTQYVGDSLVGKNLGDDFGIITPVGDPTLGDTVSLRYFDSTWNAVGVDPGAVWYNNASAGTVDGPYESTQSENPANYVGWVTRDVGLIHADSPENIQRLTTGQSWDDRSNEAYAFVWQGKFWNDSIIATAGTRHDEVYQKRTTWDPQNVPNRGEGDLTQVTPTVDELGPIEEDSDSWGAVVHLNRLPLVGRFAEKLPVNVSLSYNKSNNFQTGQVFTDYFGQQLPLPAGSTEDMGVMLATKDGRFSLKVNKFESTVQNNPSSSIQFWNYGNNVGIYAQSWSQFKYNYETKGNPNSQRYGSNVTSDLPHPEPGEQSLKYTVDYGPVDGQTEAEADALENAVIQAWDQWLVEMAPLPEIMANAWGFSWETDDLSESGLSSFRLTSELVAEGYEAELHAQITDNWRLTVNASRIESSLDNIGQTLAPGGEMTQIEYLLDFDRRLNETVMGDLRIWGGGGGSNARQNWQGHADGDLKARLAEQGTTVPENRLWHVNIITNYDFKEGRLKGWTVGGSARYQSAATLAYTPFQGDGFIGYDLDAPYRDNSELDFDVWVGYGRKIWNDKIDWRMQLNIQNVGVGNELVPVTVQPDGTPAAYRIKPPQQVFLTNTFKF</sequence>
<dbReference type="Gene3D" id="2.170.130.10">
    <property type="entry name" value="TonB-dependent receptor, plug domain"/>
    <property type="match status" value="1"/>
</dbReference>
<keyword evidence="3" id="KW-1134">Transmembrane beta strand</keyword>
<evidence type="ECO:0000256" key="5">
    <source>
        <dbReference type="ARBA" id="ARBA00022692"/>
    </source>
</evidence>
<feature type="region of interest" description="Disordered" evidence="11">
    <location>
        <begin position="894"/>
        <end position="913"/>
    </location>
</feature>
<evidence type="ECO:0000256" key="6">
    <source>
        <dbReference type="ARBA" id="ARBA00022729"/>
    </source>
</evidence>
<evidence type="ECO:0000256" key="11">
    <source>
        <dbReference type="SAM" id="MobiDB-lite"/>
    </source>
</evidence>
<dbReference type="Proteomes" id="UP001218638">
    <property type="component" value="Chromosome"/>
</dbReference>
<evidence type="ECO:0000256" key="2">
    <source>
        <dbReference type="ARBA" id="ARBA00022448"/>
    </source>
</evidence>
<keyword evidence="7" id="KW-0408">Iron</keyword>
<keyword evidence="10" id="KW-0998">Cell outer membrane</keyword>
<feature type="compositionally biased region" description="Polar residues" evidence="11">
    <location>
        <begin position="894"/>
        <end position="904"/>
    </location>
</feature>
<evidence type="ECO:0000313" key="13">
    <source>
        <dbReference type="Proteomes" id="UP001218638"/>
    </source>
</evidence>
<keyword evidence="6" id="KW-0732">Signal</keyword>
<dbReference type="InterPro" id="IPR037066">
    <property type="entry name" value="Plug_dom_sf"/>
</dbReference>